<dbReference type="Gene3D" id="3.30.420.10">
    <property type="entry name" value="Ribonuclease H-like superfamily/Ribonuclease H"/>
    <property type="match status" value="1"/>
</dbReference>
<dbReference type="GO" id="GO:0004523">
    <property type="term" value="F:RNA-DNA hybrid ribonuclease activity"/>
    <property type="evidence" value="ECO:0007669"/>
    <property type="project" value="InterPro"/>
</dbReference>
<dbReference type="AlphaFoldDB" id="F5CPS4"/>
<sequence length="285" mass="31855">MSTVTTCGLCGAEDSWQHSLIHCNVARCVWALQDPDLFQVLNETTEPDAKRWIFALTESLLTAEFTQVLTTLWAIWYSRRQALHEHIFQSPLAIHHFIMKYIRELEECRPKKMQQVANTSSNNAISRWVHPSEGTAKIRVDDAVSRSAKEGTYSAICRDHDGKYLGSSAIKVSGITDLGTLEALACREALALALELGLPNVLVASDCKVVVNDIKLGTGGMYERIVKEIRNTSEQFQQCTFIFEGHGTNLEAHSLVKHTFGLDLGRHLWLINPPGLNCIPINILE</sequence>
<dbReference type="PANTHER" id="PTHR47074">
    <property type="entry name" value="BNAC02G40300D PROTEIN"/>
    <property type="match status" value="1"/>
</dbReference>
<name>F5CPS4_WHEAT</name>
<accession>F5CPS4</accession>
<proteinExistence type="predicted"/>
<reference evidence="2" key="1">
    <citation type="submission" date="2011-03" db="EMBL/GenBank/DDBJ databases">
        <authorList>
            <person name="Chibbar R."/>
            <person name="Baga M."/>
            <person name="MacLachlan P.R."/>
        </authorList>
    </citation>
    <scope>NUCLEOTIDE SEQUENCE</scope>
</reference>
<dbReference type="EMBL" id="JF758493">
    <property type="protein sequence ID" value="AEE00132.1"/>
    <property type="molecule type" value="Genomic_DNA"/>
</dbReference>
<reference evidence="2" key="2">
    <citation type="submission" date="2011-05" db="EMBL/GenBank/DDBJ databases">
        <title>Genomic sequence of CBF genes for cold tolerance in Triticum aestivum cultivar Norstar.</title>
        <authorList>
            <person name="MacLachlan P.R."/>
            <person name="Baga M."/>
            <person name="Chibbar R.N."/>
        </authorList>
    </citation>
    <scope>NUCLEOTIDE SEQUENCE</scope>
</reference>
<dbReference type="InterPro" id="IPR002156">
    <property type="entry name" value="RNaseH_domain"/>
</dbReference>
<dbReference type="PANTHER" id="PTHR47074:SF73">
    <property type="entry name" value="OS04G0448401 PROTEIN"/>
    <property type="match status" value="1"/>
</dbReference>
<evidence type="ECO:0000259" key="1">
    <source>
        <dbReference type="Pfam" id="PF13456"/>
    </source>
</evidence>
<dbReference type="InterPro" id="IPR036397">
    <property type="entry name" value="RNaseH_sf"/>
</dbReference>
<dbReference type="InterPro" id="IPR012337">
    <property type="entry name" value="RNaseH-like_sf"/>
</dbReference>
<organism evidence="2">
    <name type="scientific">Triticum aestivum</name>
    <name type="common">Wheat</name>
    <dbReference type="NCBI Taxonomy" id="4565"/>
    <lineage>
        <taxon>Eukaryota</taxon>
        <taxon>Viridiplantae</taxon>
        <taxon>Streptophyta</taxon>
        <taxon>Embryophyta</taxon>
        <taxon>Tracheophyta</taxon>
        <taxon>Spermatophyta</taxon>
        <taxon>Magnoliopsida</taxon>
        <taxon>Liliopsida</taxon>
        <taxon>Poales</taxon>
        <taxon>Poaceae</taxon>
        <taxon>BOP clade</taxon>
        <taxon>Pooideae</taxon>
        <taxon>Triticodae</taxon>
        <taxon>Triticeae</taxon>
        <taxon>Triticinae</taxon>
        <taxon>Triticum</taxon>
    </lineage>
</organism>
<dbReference type="SUPFAM" id="SSF53098">
    <property type="entry name" value="Ribonuclease H-like"/>
    <property type="match status" value="1"/>
</dbReference>
<feature type="domain" description="RNase H type-1" evidence="1">
    <location>
        <begin position="143"/>
        <end position="258"/>
    </location>
</feature>
<protein>
    <recommendedName>
        <fullName evidence="1">RNase H type-1 domain-containing protein</fullName>
    </recommendedName>
</protein>
<evidence type="ECO:0000313" key="2">
    <source>
        <dbReference type="EMBL" id="AEE00132.1"/>
    </source>
</evidence>
<dbReference type="Pfam" id="PF13456">
    <property type="entry name" value="RVT_3"/>
    <property type="match status" value="1"/>
</dbReference>
<gene>
    <name evidence="2" type="ORF">TAANSRALLha_1144N5.t00004</name>
</gene>
<dbReference type="InterPro" id="IPR052929">
    <property type="entry name" value="RNase_H-like_EbsB-rel"/>
</dbReference>
<dbReference type="GO" id="GO:0003676">
    <property type="term" value="F:nucleic acid binding"/>
    <property type="evidence" value="ECO:0007669"/>
    <property type="project" value="InterPro"/>
</dbReference>